<dbReference type="EMBL" id="RSCE01000011">
    <property type="protein sequence ID" value="RSH78828.1"/>
    <property type="molecule type" value="Genomic_DNA"/>
</dbReference>
<evidence type="ECO:0000256" key="1">
    <source>
        <dbReference type="SAM" id="MobiDB-lite"/>
    </source>
</evidence>
<dbReference type="InterPro" id="IPR017956">
    <property type="entry name" value="AT_hook_DNA-bd_motif"/>
</dbReference>
<name>A0A427XJ29_9TREE</name>
<proteinExistence type="predicted"/>
<evidence type="ECO:0000313" key="3">
    <source>
        <dbReference type="Proteomes" id="UP000279236"/>
    </source>
</evidence>
<dbReference type="RefSeq" id="XP_028473975.1">
    <property type="nucleotide sequence ID" value="XM_028617512.1"/>
</dbReference>
<protein>
    <submittedName>
        <fullName evidence="2">Uncharacterized protein</fullName>
    </submittedName>
</protein>
<dbReference type="GeneID" id="39586290"/>
<feature type="compositionally biased region" description="Polar residues" evidence="1">
    <location>
        <begin position="532"/>
        <end position="543"/>
    </location>
</feature>
<organism evidence="2 3">
    <name type="scientific">Apiotrichum porosum</name>
    <dbReference type="NCBI Taxonomy" id="105984"/>
    <lineage>
        <taxon>Eukaryota</taxon>
        <taxon>Fungi</taxon>
        <taxon>Dikarya</taxon>
        <taxon>Basidiomycota</taxon>
        <taxon>Agaricomycotina</taxon>
        <taxon>Tremellomycetes</taxon>
        <taxon>Trichosporonales</taxon>
        <taxon>Trichosporonaceae</taxon>
        <taxon>Apiotrichum</taxon>
    </lineage>
</organism>
<dbReference type="Proteomes" id="UP000279236">
    <property type="component" value="Unassembled WGS sequence"/>
</dbReference>
<dbReference type="OrthoDB" id="2571149at2759"/>
<accession>A0A427XJ29</accession>
<sequence>MARPTPVLWANSPRFLPVIPQHASRAPRPPIVTVRPTFIRDYDHRIPTRWAHYRSLIRALKTAQPLLSPPPPSTPPPPPPPPPPALKRRNNKRLAFPSAPLEFPVPLPSTYASSSTYPYLLDAVRDRWRAGRKWTSLLRTKAFLQAEDSLLNDITLASPRLRELEAQAKDNATRKAKKLALAQSEKEAIAAIAPKPRWRGSIIRATYFNPPLPRMKPQPIKVSMMIRSRVRRRQLRREMQLRQEDWIGDMRSEIGFWRRLDIDNPEGLGEWSSTLSRPDQSWESTNREYKELVSGLFNAENERAEMLITEKLLAGARRARARRNSHRQHWIEHARVWDAEEKALAESDPEAYAVMHKRRYKSRKYMNRFLRDPTRRAGVAIVPNANAAPGQVLQLQHQDDSSPTQGRRGRRQSNAVAATPAPAAQDSHNDTPPAPVKRGRPRKTIPAETEAVVNAKDKADSLPSPVKRGRPRKTAVVETEPKDVSSDGPPSPVKRGRPRKTAASETGPKEVNSDSPPASTKPDRGRPRKAVETTSTSDSTPVS</sequence>
<dbReference type="AlphaFoldDB" id="A0A427XJ29"/>
<feature type="compositionally biased region" description="Polar residues" evidence="1">
    <location>
        <begin position="393"/>
        <end position="405"/>
    </location>
</feature>
<feature type="compositionally biased region" description="Low complexity" evidence="1">
    <location>
        <begin position="415"/>
        <end position="424"/>
    </location>
</feature>
<feature type="compositionally biased region" description="Basic and acidic residues" evidence="1">
    <location>
        <begin position="521"/>
        <end position="531"/>
    </location>
</feature>
<evidence type="ECO:0000313" key="2">
    <source>
        <dbReference type="EMBL" id="RSH78828.1"/>
    </source>
</evidence>
<feature type="region of interest" description="Disordered" evidence="1">
    <location>
        <begin position="64"/>
        <end position="89"/>
    </location>
</feature>
<dbReference type="SMART" id="SM00384">
    <property type="entry name" value="AT_hook"/>
    <property type="match status" value="4"/>
</dbReference>
<feature type="region of interest" description="Disordered" evidence="1">
    <location>
        <begin position="388"/>
        <end position="543"/>
    </location>
</feature>
<keyword evidence="3" id="KW-1185">Reference proteome</keyword>
<feature type="compositionally biased region" description="Pro residues" evidence="1">
    <location>
        <begin position="67"/>
        <end position="85"/>
    </location>
</feature>
<dbReference type="GO" id="GO:0003677">
    <property type="term" value="F:DNA binding"/>
    <property type="evidence" value="ECO:0007669"/>
    <property type="project" value="InterPro"/>
</dbReference>
<comment type="caution">
    <text evidence="2">The sequence shown here is derived from an EMBL/GenBank/DDBJ whole genome shotgun (WGS) entry which is preliminary data.</text>
</comment>
<reference evidence="2 3" key="1">
    <citation type="submission" date="2018-11" db="EMBL/GenBank/DDBJ databases">
        <title>Genome sequence of Apiotrichum porosum DSM 27194.</title>
        <authorList>
            <person name="Aliyu H."/>
            <person name="Gorte O."/>
            <person name="Ochsenreither K."/>
        </authorList>
    </citation>
    <scope>NUCLEOTIDE SEQUENCE [LARGE SCALE GENOMIC DNA]</scope>
    <source>
        <strain evidence="2 3">DSM 27194</strain>
    </source>
</reference>
<gene>
    <name evidence="2" type="ORF">EHS24_001747</name>
</gene>
<dbReference type="STRING" id="105984.A0A427XJ29"/>